<gene>
    <name evidence="3" type="ORF">C3B54_111321</name>
</gene>
<proteinExistence type="predicted"/>
<dbReference type="Proteomes" id="UP000243077">
    <property type="component" value="Chromosome"/>
</dbReference>
<keyword evidence="4" id="KW-1185">Reference proteome</keyword>
<feature type="transmembrane region" description="Helical" evidence="2">
    <location>
        <begin position="6"/>
        <end position="23"/>
    </location>
</feature>
<evidence type="ECO:0000256" key="2">
    <source>
        <dbReference type="SAM" id="Phobius"/>
    </source>
</evidence>
<evidence type="ECO:0000313" key="4">
    <source>
        <dbReference type="Proteomes" id="UP000243077"/>
    </source>
</evidence>
<reference evidence="3 4" key="1">
    <citation type="submission" date="2018-02" db="EMBL/GenBank/DDBJ databases">
        <title>Complete genome of the streamlined marine actinobacterium Pontimonas salivibrio CL-TW6 adapted to coastal planktonic lifestype.</title>
        <authorList>
            <person name="Cho B.C."/>
            <person name="Hardies S.C."/>
            <person name="Jang G.I."/>
            <person name="Hwang C.Y."/>
        </authorList>
    </citation>
    <scope>NUCLEOTIDE SEQUENCE [LARGE SCALE GENOMIC DNA]</scope>
    <source>
        <strain evidence="3 4">CL-TW6</strain>
    </source>
</reference>
<organism evidence="3 4">
    <name type="scientific">Pontimonas salivibrio</name>
    <dbReference type="NCBI Taxonomy" id="1159327"/>
    <lineage>
        <taxon>Bacteria</taxon>
        <taxon>Bacillati</taxon>
        <taxon>Actinomycetota</taxon>
        <taxon>Actinomycetes</taxon>
        <taxon>Micrococcales</taxon>
        <taxon>Microbacteriaceae</taxon>
        <taxon>Pontimonas</taxon>
    </lineage>
</organism>
<dbReference type="AlphaFoldDB" id="A0A2L2BRL2"/>
<feature type="region of interest" description="Disordered" evidence="1">
    <location>
        <begin position="236"/>
        <end position="266"/>
    </location>
</feature>
<dbReference type="KEGG" id="psai:C3B54_111321"/>
<evidence type="ECO:0000313" key="3">
    <source>
        <dbReference type="EMBL" id="AVG24267.1"/>
    </source>
</evidence>
<feature type="compositionally biased region" description="Polar residues" evidence="1">
    <location>
        <begin position="236"/>
        <end position="251"/>
    </location>
</feature>
<evidence type="ECO:0000256" key="1">
    <source>
        <dbReference type="SAM" id="MobiDB-lite"/>
    </source>
</evidence>
<dbReference type="EMBL" id="CP026923">
    <property type="protein sequence ID" value="AVG24267.1"/>
    <property type="molecule type" value="Genomic_DNA"/>
</dbReference>
<protein>
    <submittedName>
        <fullName evidence="3">HIRAN domain-containing protein</fullName>
    </submittedName>
</protein>
<accession>A0A2L2BRL2</accession>
<name>A0A2L2BRL2_9MICO</name>
<keyword evidence="2" id="KW-0812">Transmembrane</keyword>
<keyword evidence="2" id="KW-0472">Membrane</keyword>
<sequence>MDFGSLIVLALIVTGVIFVRRQIFRSRAMSFGRQQANALEALAQSFPGQHSTALAMKKGEEFVYEAHGVALMETRTGARRSRRTIGALTFRVAPGVFATGGAGGSVSPPPPEHMTAIDQGYAVFSNQRVVFVGSMHTREWAFSKLLGATPFQSSGVLMAVSNRQKMSGIVPTHQGGLSPWVAFQIAQHVAEHGVEAAKQQIADAITDAHAQVDFIKSHLWATRSSVEQFQRQQARAVTATPTNPATSSQVVGNRDESAVPDGRSGAQLPATIDVVGESFHPESMATLRKYFRSKGKSEHIVEAELRCDPDNPHSPSGKAVAVFIRDMLVGHIPEAIAPTVFDQVDAEGGTLMVGSRLWLDSPRSKPNKSSVVLFVDSRLSI</sequence>
<keyword evidence="2" id="KW-1133">Transmembrane helix</keyword>